<name>A0A8H8DKH6_9FUNG</name>
<dbReference type="AlphaFoldDB" id="A0A8H8DKH6"/>
<organism evidence="2 3">
    <name type="scientific">Olpidium bornovanus</name>
    <dbReference type="NCBI Taxonomy" id="278681"/>
    <lineage>
        <taxon>Eukaryota</taxon>
        <taxon>Fungi</taxon>
        <taxon>Fungi incertae sedis</taxon>
        <taxon>Olpidiomycota</taxon>
        <taxon>Olpidiomycotina</taxon>
        <taxon>Olpidiomycetes</taxon>
        <taxon>Olpidiales</taxon>
        <taxon>Olpidiaceae</taxon>
        <taxon>Olpidium</taxon>
    </lineage>
</organism>
<sequence>PVTEEHTTYKTHVTPYARPCEISETSVDFPKNVLRVGRRSDAQGNNGRRMGTTTAAHHRENLRRGGKSFFLERTVWWCSTTRTSCGERSQSVSVPFSEFSPTASPAIAAAAAAEEEEPGARPCFFCRRWRLTDLAMAAMVLAGREGT</sequence>
<accession>A0A8H8DKH6</accession>
<dbReference type="Proteomes" id="UP000673691">
    <property type="component" value="Unassembled WGS sequence"/>
</dbReference>
<evidence type="ECO:0000313" key="2">
    <source>
        <dbReference type="EMBL" id="KAG5461122.1"/>
    </source>
</evidence>
<feature type="non-terminal residue" evidence="2">
    <location>
        <position position="1"/>
    </location>
</feature>
<dbReference type="EMBL" id="JAEFCI010004168">
    <property type="protein sequence ID" value="KAG5461122.1"/>
    <property type="molecule type" value="Genomic_DNA"/>
</dbReference>
<proteinExistence type="predicted"/>
<feature type="region of interest" description="Disordered" evidence="1">
    <location>
        <begin position="39"/>
        <end position="61"/>
    </location>
</feature>
<gene>
    <name evidence="2" type="ORF">BJ554DRAFT_6734</name>
</gene>
<evidence type="ECO:0000313" key="3">
    <source>
        <dbReference type="Proteomes" id="UP000673691"/>
    </source>
</evidence>
<evidence type="ECO:0000256" key="1">
    <source>
        <dbReference type="SAM" id="MobiDB-lite"/>
    </source>
</evidence>
<comment type="caution">
    <text evidence="2">The sequence shown here is derived from an EMBL/GenBank/DDBJ whole genome shotgun (WGS) entry which is preliminary data.</text>
</comment>
<feature type="compositionally biased region" description="Polar residues" evidence="1">
    <location>
        <begin position="42"/>
        <end position="55"/>
    </location>
</feature>
<keyword evidence="3" id="KW-1185">Reference proteome</keyword>
<protein>
    <submittedName>
        <fullName evidence="2">Uncharacterized protein</fullName>
    </submittedName>
</protein>
<reference evidence="2 3" key="1">
    <citation type="journal article" name="Sci. Rep.">
        <title>Genome-scale phylogenetic analyses confirm Olpidium as the closest living zoosporic fungus to the non-flagellated, terrestrial fungi.</title>
        <authorList>
            <person name="Chang Y."/>
            <person name="Rochon D."/>
            <person name="Sekimoto S."/>
            <person name="Wang Y."/>
            <person name="Chovatia M."/>
            <person name="Sandor L."/>
            <person name="Salamov A."/>
            <person name="Grigoriev I.V."/>
            <person name="Stajich J.E."/>
            <person name="Spatafora J.W."/>
        </authorList>
    </citation>
    <scope>NUCLEOTIDE SEQUENCE [LARGE SCALE GENOMIC DNA]</scope>
    <source>
        <strain evidence="2">S191</strain>
    </source>
</reference>